<accession>A0A2J6X968</accession>
<comment type="caution">
    <text evidence="1">The sequence shown here is derived from an EMBL/GenBank/DDBJ whole genome shotgun (WGS) entry which is preliminary data.</text>
</comment>
<dbReference type="Proteomes" id="UP000236910">
    <property type="component" value="Unassembled WGS sequence"/>
</dbReference>
<reference evidence="1 2" key="1">
    <citation type="submission" date="2018-01" db="EMBL/GenBank/DDBJ databases">
        <title>Metagenomic assembled genomes from two thermal pools in the Uzon Caldera, Kamchatka, Russia.</title>
        <authorList>
            <person name="Wilkins L."/>
            <person name="Ettinger C."/>
        </authorList>
    </citation>
    <scope>NUCLEOTIDE SEQUENCE [LARGE SCALE GENOMIC DNA]</scope>
    <source>
        <strain evidence="1">ARK-10</strain>
    </source>
</reference>
<evidence type="ECO:0000313" key="1">
    <source>
        <dbReference type="EMBL" id="PMP83864.1"/>
    </source>
</evidence>
<protein>
    <recommendedName>
        <fullName evidence="3">Rpn family recombination-promoting nuclease/putative transposase</fullName>
    </recommendedName>
</protein>
<sequence>MPYKDVILKYLSHISPKEIAEFVGVNSEAVESLSEEIKDIRIADLHADFVLRTNEKILHVEFQQEMKRDDLDRFFVYNAILTRQFHESINTYIIYIGTVKIPDQRVIGEMARFEPAVIEYSRWIQKQCLRRQKVEMGI</sequence>
<evidence type="ECO:0008006" key="3">
    <source>
        <dbReference type="Google" id="ProtNLM"/>
    </source>
</evidence>
<gene>
    <name evidence="1" type="ORF">C0175_01035</name>
</gene>
<dbReference type="AlphaFoldDB" id="A0A2J6X968"/>
<dbReference type="EMBL" id="PNIX01000061">
    <property type="protein sequence ID" value="PMP83864.1"/>
    <property type="molecule type" value="Genomic_DNA"/>
</dbReference>
<proteinExistence type="predicted"/>
<name>A0A2J6X968_9BACT</name>
<evidence type="ECO:0000313" key="2">
    <source>
        <dbReference type="Proteomes" id="UP000236910"/>
    </source>
</evidence>
<organism evidence="1 2">
    <name type="scientific">Caldisericum exile</name>
    <dbReference type="NCBI Taxonomy" id="693075"/>
    <lineage>
        <taxon>Bacteria</taxon>
        <taxon>Pseudomonadati</taxon>
        <taxon>Caldisericota/Cryosericota group</taxon>
        <taxon>Caldisericota</taxon>
        <taxon>Caldisericia</taxon>
        <taxon>Caldisericales</taxon>
        <taxon>Caldisericaceae</taxon>
        <taxon>Caldisericum</taxon>
    </lineage>
</organism>